<keyword evidence="2" id="KW-0328">Glycosyltransferase</keyword>
<dbReference type="GO" id="GO:0016757">
    <property type="term" value="F:glycosyltransferase activity"/>
    <property type="evidence" value="ECO:0007669"/>
    <property type="project" value="UniProtKB-KW"/>
</dbReference>
<accession>A0A897NCK2</accession>
<dbReference type="Pfam" id="PF13641">
    <property type="entry name" value="Glyco_tranf_2_3"/>
    <property type="match status" value="1"/>
</dbReference>
<dbReference type="SUPFAM" id="SSF53448">
    <property type="entry name" value="Nucleotide-diphospho-sugar transferases"/>
    <property type="match status" value="1"/>
</dbReference>
<keyword evidence="3 8" id="KW-0808">Transferase</keyword>
<dbReference type="AlphaFoldDB" id="A0A897NCK2"/>
<dbReference type="RefSeq" id="WP_229111938.1">
    <property type="nucleotide sequence ID" value="NZ_CP064788.1"/>
</dbReference>
<feature type="transmembrane region" description="Helical" evidence="7">
    <location>
        <begin position="47"/>
        <end position="67"/>
    </location>
</feature>
<dbReference type="InterPro" id="IPR029044">
    <property type="entry name" value="Nucleotide-diphossugar_trans"/>
</dbReference>
<organism evidence="8 9">
    <name type="scientific">Halapricum desulfuricans</name>
    <dbReference type="NCBI Taxonomy" id="2841257"/>
    <lineage>
        <taxon>Archaea</taxon>
        <taxon>Methanobacteriati</taxon>
        <taxon>Methanobacteriota</taxon>
        <taxon>Stenosarchaea group</taxon>
        <taxon>Halobacteria</taxon>
        <taxon>Halobacteriales</taxon>
        <taxon>Haloarculaceae</taxon>
        <taxon>Halapricum</taxon>
    </lineage>
</organism>
<dbReference type="PANTHER" id="PTHR43867">
    <property type="entry name" value="CELLULOSE SYNTHASE CATALYTIC SUBUNIT A [UDP-FORMING]"/>
    <property type="match status" value="1"/>
</dbReference>
<name>A0A897NCK2_9EURY</name>
<feature type="transmembrane region" description="Helical" evidence="7">
    <location>
        <begin position="320"/>
        <end position="341"/>
    </location>
</feature>
<reference evidence="8 9" key="1">
    <citation type="submission" date="2020-11" db="EMBL/GenBank/DDBJ databases">
        <title>Carbohydrate-dependent, anaerobic sulfur respiration: A novel catabolism in halophilic archaea.</title>
        <authorList>
            <person name="Sorokin D.Y."/>
            <person name="Messina E."/>
            <person name="Smedile F."/>
            <person name="La Cono V."/>
            <person name="Hallsworth J.E."/>
            <person name="Yakimov M.M."/>
        </authorList>
    </citation>
    <scope>NUCLEOTIDE SEQUENCE [LARGE SCALE GENOMIC DNA]</scope>
    <source>
        <strain evidence="8 9">HSR12-2</strain>
    </source>
</reference>
<feature type="transmembrane region" description="Helical" evidence="7">
    <location>
        <begin position="7"/>
        <end position="27"/>
    </location>
</feature>
<evidence type="ECO:0000256" key="7">
    <source>
        <dbReference type="SAM" id="Phobius"/>
    </source>
</evidence>
<keyword evidence="5 7" id="KW-1133">Transmembrane helix</keyword>
<gene>
    <name evidence="8" type="ORF">HSR122_1312</name>
</gene>
<dbReference type="KEGG" id="hds:HSR122_1312"/>
<dbReference type="InterPro" id="IPR050321">
    <property type="entry name" value="Glycosyltr_2/OpgH_subfam"/>
</dbReference>
<evidence type="ECO:0000256" key="1">
    <source>
        <dbReference type="ARBA" id="ARBA00004141"/>
    </source>
</evidence>
<protein>
    <submittedName>
        <fullName evidence="8">Glycosyl transferase family 2</fullName>
    </submittedName>
</protein>
<dbReference type="GO" id="GO:0016020">
    <property type="term" value="C:membrane"/>
    <property type="evidence" value="ECO:0007669"/>
    <property type="project" value="UniProtKB-SubCell"/>
</dbReference>
<evidence type="ECO:0000256" key="2">
    <source>
        <dbReference type="ARBA" id="ARBA00022676"/>
    </source>
</evidence>
<comment type="subcellular location">
    <subcellularLocation>
        <location evidence="1">Membrane</location>
        <topology evidence="1">Multi-pass membrane protein</topology>
    </subcellularLocation>
</comment>
<dbReference type="PANTHER" id="PTHR43867:SF2">
    <property type="entry name" value="CELLULOSE SYNTHASE CATALYTIC SUBUNIT A [UDP-FORMING]"/>
    <property type="match status" value="1"/>
</dbReference>
<evidence type="ECO:0000256" key="3">
    <source>
        <dbReference type="ARBA" id="ARBA00022679"/>
    </source>
</evidence>
<evidence type="ECO:0000256" key="4">
    <source>
        <dbReference type="ARBA" id="ARBA00022692"/>
    </source>
</evidence>
<evidence type="ECO:0000256" key="6">
    <source>
        <dbReference type="ARBA" id="ARBA00023136"/>
    </source>
</evidence>
<keyword evidence="4 7" id="KW-0812">Transmembrane</keyword>
<proteinExistence type="predicted"/>
<dbReference type="Gene3D" id="3.90.550.10">
    <property type="entry name" value="Spore Coat Polysaccharide Biosynthesis Protein SpsA, Chain A"/>
    <property type="match status" value="1"/>
</dbReference>
<sequence>MPSARRSLRALVGIGFVLATVALSLFGDLTQFAPPLGVLLVLLETRVLLGVALAVFALSLALYLVSLSREDPEALVRSGRSVEAVIPVYDEPEVLHQSVDSLLDSSYEDLTVTVVCEPDDQPTIDRAAELTADADHARYVINGRPGSKAGALNDAIERSDADVVALFDADQQPHPDLIAHGMAALEAHDIARVRSLPRPGGLLESMVYYEYLLLFFLPQKLARFLLGLGFVGTRSVLIERSVFEAVGHFDEDALTEDMDFTHRCHRADLSIRELLYYPCFEEPAHTLRDWWGQRVRWLTGHVAVCHRHLRGWRHAIDTDFLSSMLTLAGTFVAGIVLSMTLPKLVVAATASPVLVALGVGGIYGLALVTRVVDNHTAGIDGFGLGWLLMPVALTLFGLVVVRVVVGYALGQRGQWYQVEKRGCSDPDLVSADDRRRTERSHSESD</sequence>
<dbReference type="EMBL" id="CP064788">
    <property type="protein sequence ID" value="QSG08709.1"/>
    <property type="molecule type" value="Genomic_DNA"/>
</dbReference>
<keyword evidence="9" id="KW-1185">Reference proteome</keyword>
<evidence type="ECO:0000313" key="9">
    <source>
        <dbReference type="Proteomes" id="UP000662973"/>
    </source>
</evidence>
<dbReference type="Proteomes" id="UP000662973">
    <property type="component" value="Chromosome"/>
</dbReference>
<evidence type="ECO:0000313" key="8">
    <source>
        <dbReference type="EMBL" id="QSG08709.1"/>
    </source>
</evidence>
<evidence type="ECO:0000256" key="5">
    <source>
        <dbReference type="ARBA" id="ARBA00022989"/>
    </source>
</evidence>
<dbReference type="GeneID" id="68851952"/>
<feature type="transmembrane region" description="Helical" evidence="7">
    <location>
        <begin position="353"/>
        <end position="372"/>
    </location>
</feature>
<dbReference type="CDD" id="cd06423">
    <property type="entry name" value="CESA_like"/>
    <property type="match status" value="1"/>
</dbReference>
<feature type="transmembrane region" description="Helical" evidence="7">
    <location>
        <begin position="384"/>
        <end position="409"/>
    </location>
</feature>
<keyword evidence="6 7" id="KW-0472">Membrane</keyword>